<organism evidence="3 4">
    <name type="scientific">Acrasis kona</name>
    <dbReference type="NCBI Taxonomy" id="1008807"/>
    <lineage>
        <taxon>Eukaryota</taxon>
        <taxon>Discoba</taxon>
        <taxon>Heterolobosea</taxon>
        <taxon>Tetramitia</taxon>
        <taxon>Eutetramitia</taxon>
        <taxon>Acrasidae</taxon>
        <taxon>Acrasis</taxon>
    </lineage>
</organism>
<sequence>MKSLSRTQGVLLKNTKLPTPNAFQKRYSHQQAINFRSSGNKQLGNTHTNFPVATVFGCSGFLGRYIVGSLSDLGYQVILPHRFSDYDVIGLKCLGDVGQIVPMRFALDKFDTLTDITSRSNIVINALGRDVNKLFDDSMYNSNVYSTEQIVKACNETKVGRYIHVSCINAQANHESKYWATKGIAEETVRNEIPSATIIKPNYIYGTEDRFLNWIAKTMRFTSGVPLVNEGSAKVQPAYCVDVGDAIANAAISRHTVGRTIELNGPEVFTWYELLHVTAKIIEENPNSLNLSPFIAQFFGKLNEFTWGPAFTEDLMVRQRYDSVATENPETHDIMTFEDCGVKPQKLKDCAGQFLAQWNKQDVDHLKIDTKLSIKR</sequence>
<proteinExistence type="predicted"/>
<name>A0AAW2YVG7_9EUKA</name>
<gene>
    <name evidence="2" type="ORF">AKO1_004451</name>
    <name evidence="3" type="ORF">AKO1_013579</name>
</gene>
<dbReference type="EMBL" id="JAOPGA020000627">
    <property type="protein sequence ID" value="KAL0480135.1"/>
    <property type="molecule type" value="Genomic_DNA"/>
</dbReference>
<evidence type="ECO:0000259" key="1">
    <source>
        <dbReference type="Pfam" id="PF01370"/>
    </source>
</evidence>
<evidence type="ECO:0000313" key="2">
    <source>
        <dbReference type="EMBL" id="KAL0480135.1"/>
    </source>
</evidence>
<keyword evidence="4" id="KW-1185">Reference proteome</keyword>
<dbReference type="InterPro" id="IPR036291">
    <property type="entry name" value="NAD(P)-bd_dom_sf"/>
</dbReference>
<dbReference type="SUPFAM" id="SSF51735">
    <property type="entry name" value="NAD(P)-binding Rossmann-fold domains"/>
    <property type="match status" value="1"/>
</dbReference>
<dbReference type="PANTHER" id="PTHR12126:SF11">
    <property type="entry name" value="NADH DEHYDROGENASE [UBIQUINONE] 1 ALPHA SUBCOMPLEX SUBUNIT 9, MITOCHONDRIAL"/>
    <property type="match status" value="1"/>
</dbReference>
<protein>
    <submittedName>
        <fullName evidence="2">NADH dehydrogenase (Ubiquinone) 1 alpha subcomplex subunit 9</fullName>
    </submittedName>
    <submittedName>
        <fullName evidence="3">NADH dehydrogenase (Ubiquinone) 1 alpha subcomplex subunit NDUFA9</fullName>
    </submittedName>
</protein>
<dbReference type="GO" id="GO:0044877">
    <property type="term" value="F:protein-containing complex binding"/>
    <property type="evidence" value="ECO:0007669"/>
    <property type="project" value="TreeGrafter"/>
</dbReference>
<dbReference type="InterPro" id="IPR001509">
    <property type="entry name" value="Epimerase_deHydtase"/>
</dbReference>
<dbReference type="AlphaFoldDB" id="A0AAW2YVG7"/>
<dbReference type="CDD" id="cd05271">
    <property type="entry name" value="NDUFA9_like_SDR_a"/>
    <property type="match status" value="1"/>
</dbReference>
<feature type="domain" description="NAD-dependent epimerase/dehydratase" evidence="1">
    <location>
        <begin position="54"/>
        <end position="247"/>
    </location>
</feature>
<dbReference type="Pfam" id="PF01370">
    <property type="entry name" value="Epimerase"/>
    <property type="match status" value="1"/>
</dbReference>
<reference evidence="3 4" key="1">
    <citation type="submission" date="2024-03" db="EMBL/GenBank/DDBJ databases">
        <title>The Acrasis kona genome and developmental transcriptomes reveal deep origins of eukaryotic multicellular pathways.</title>
        <authorList>
            <person name="Sheikh S."/>
            <person name="Fu C.-J."/>
            <person name="Brown M.W."/>
            <person name="Baldauf S.L."/>
        </authorList>
    </citation>
    <scope>NUCLEOTIDE SEQUENCE [LARGE SCALE GENOMIC DNA]</scope>
    <source>
        <strain evidence="3 4">ATCC MYA-3509</strain>
    </source>
</reference>
<dbReference type="Proteomes" id="UP001431209">
    <property type="component" value="Unassembled WGS sequence"/>
</dbReference>
<accession>A0AAW2YVG7</accession>
<dbReference type="GO" id="GO:0005739">
    <property type="term" value="C:mitochondrion"/>
    <property type="evidence" value="ECO:0007669"/>
    <property type="project" value="TreeGrafter"/>
</dbReference>
<dbReference type="Gene3D" id="3.40.50.720">
    <property type="entry name" value="NAD(P)-binding Rossmann-like Domain"/>
    <property type="match status" value="1"/>
</dbReference>
<evidence type="ECO:0000313" key="3">
    <source>
        <dbReference type="EMBL" id="KAL0480931.1"/>
    </source>
</evidence>
<evidence type="ECO:0000313" key="4">
    <source>
        <dbReference type="Proteomes" id="UP001431209"/>
    </source>
</evidence>
<comment type="caution">
    <text evidence="3">The sequence shown here is derived from an EMBL/GenBank/DDBJ whole genome shotgun (WGS) entry which is preliminary data.</text>
</comment>
<dbReference type="InterPro" id="IPR051207">
    <property type="entry name" value="ComplexI_NDUFA9_subunit"/>
</dbReference>
<dbReference type="PANTHER" id="PTHR12126">
    <property type="entry name" value="NADH-UBIQUINONE OXIDOREDUCTASE 39 KDA SUBUNIT-RELATED"/>
    <property type="match status" value="1"/>
</dbReference>
<dbReference type="EMBL" id="JAOPGA020000703">
    <property type="protein sequence ID" value="KAL0480931.1"/>
    <property type="molecule type" value="Genomic_DNA"/>
</dbReference>